<dbReference type="KEGG" id="agv:OJF2_37790"/>
<evidence type="ECO:0000256" key="1">
    <source>
        <dbReference type="SAM" id="MobiDB-lite"/>
    </source>
</evidence>
<dbReference type="InterPro" id="IPR015813">
    <property type="entry name" value="Pyrv/PenolPyrv_kinase-like_dom"/>
</dbReference>
<reference evidence="2 3" key="1">
    <citation type="submission" date="2019-08" db="EMBL/GenBank/DDBJ databases">
        <title>Deep-cultivation of Planctomycetes and their phenomic and genomic characterization uncovers novel biology.</title>
        <authorList>
            <person name="Wiegand S."/>
            <person name="Jogler M."/>
            <person name="Boedeker C."/>
            <person name="Pinto D."/>
            <person name="Vollmers J."/>
            <person name="Rivas-Marin E."/>
            <person name="Kohn T."/>
            <person name="Peeters S.H."/>
            <person name="Heuer A."/>
            <person name="Rast P."/>
            <person name="Oberbeckmann S."/>
            <person name="Bunk B."/>
            <person name="Jeske O."/>
            <person name="Meyerdierks A."/>
            <person name="Storesund J.E."/>
            <person name="Kallscheuer N."/>
            <person name="Luecker S."/>
            <person name="Lage O.M."/>
            <person name="Pohl T."/>
            <person name="Merkel B.J."/>
            <person name="Hornburger P."/>
            <person name="Mueller R.-W."/>
            <person name="Bruemmer F."/>
            <person name="Labrenz M."/>
            <person name="Spormann A.M."/>
            <person name="Op den Camp H."/>
            <person name="Overmann J."/>
            <person name="Amann R."/>
            <person name="Jetten M.S.M."/>
            <person name="Mascher T."/>
            <person name="Medema M.H."/>
            <person name="Devos D.P."/>
            <person name="Kaster A.-K."/>
            <person name="Ovreas L."/>
            <person name="Rohde M."/>
            <person name="Galperin M.Y."/>
            <person name="Jogler C."/>
        </authorList>
    </citation>
    <scope>NUCLEOTIDE SEQUENCE [LARGE SCALE GENOMIC DNA]</scope>
    <source>
        <strain evidence="2 3">OJF2</strain>
    </source>
</reference>
<organism evidence="2 3">
    <name type="scientific">Aquisphaera giovannonii</name>
    <dbReference type="NCBI Taxonomy" id="406548"/>
    <lineage>
        <taxon>Bacteria</taxon>
        <taxon>Pseudomonadati</taxon>
        <taxon>Planctomycetota</taxon>
        <taxon>Planctomycetia</taxon>
        <taxon>Isosphaerales</taxon>
        <taxon>Isosphaeraceae</taxon>
        <taxon>Aquisphaera</taxon>
    </lineage>
</organism>
<dbReference type="InterPro" id="IPR040442">
    <property type="entry name" value="Pyrv_kinase-like_dom_sf"/>
</dbReference>
<accession>A0A5B9W3R3</accession>
<gene>
    <name evidence="2" type="ORF">OJF2_37790</name>
</gene>
<dbReference type="GO" id="GO:0003824">
    <property type="term" value="F:catalytic activity"/>
    <property type="evidence" value="ECO:0007669"/>
    <property type="project" value="InterPro"/>
</dbReference>
<protein>
    <submittedName>
        <fullName evidence="2">Uncharacterized protein</fullName>
    </submittedName>
</protein>
<dbReference type="Gene3D" id="3.20.20.60">
    <property type="entry name" value="Phosphoenolpyruvate-binding domains"/>
    <property type="match status" value="1"/>
</dbReference>
<dbReference type="SUPFAM" id="SSF51621">
    <property type="entry name" value="Phosphoenolpyruvate/pyruvate domain"/>
    <property type="match status" value="1"/>
</dbReference>
<dbReference type="EMBL" id="CP042997">
    <property type="protein sequence ID" value="QEH35232.1"/>
    <property type="molecule type" value="Genomic_DNA"/>
</dbReference>
<keyword evidence="3" id="KW-1185">Reference proteome</keyword>
<evidence type="ECO:0000313" key="3">
    <source>
        <dbReference type="Proteomes" id="UP000324233"/>
    </source>
</evidence>
<evidence type="ECO:0000313" key="2">
    <source>
        <dbReference type="EMBL" id="QEH35232.1"/>
    </source>
</evidence>
<proteinExistence type="predicted"/>
<name>A0A5B9W3R3_9BACT</name>
<dbReference type="AlphaFoldDB" id="A0A5B9W3R3"/>
<feature type="region of interest" description="Disordered" evidence="1">
    <location>
        <begin position="58"/>
        <end position="81"/>
    </location>
</feature>
<sequence>MVPILETVRAPGQVDALSRVDGEEAFFFGPADLSATAGYRGQWQGPGVAEATMRLQLPEGWGDGTSDEERLGALADSRRHR</sequence>
<dbReference type="Proteomes" id="UP000324233">
    <property type="component" value="Chromosome"/>
</dbReference>